<dbReference type="AlphaFoldDB" id="A0A9N8KZY0"/>
<dbReference type="OrthoDB" id="10561369at2759"/>
<dbReference type="EMBL" id="LR824025">
    <property type="protein sequence ID" value="CAD0205006.1"/>
    <property type="molecule type" value="Genomic_DNA"/>
</dbReference>
<accession>A0A9N8KZY0</accession>
<protein>
    <submittedName>
        <fullName evidence="1">Uncharacterized protein</fullName>
    </submittedName>
</protein>
<organism evidence="1 2">
    <name type="scientific">Chrysodeixis includens</name>
    <name type="common">Soybean looper</name>
    <name type="synonym">Pseudoplusia includens</name>
    <dbReference type="NCBI Taxonomy" id="689277"/>
    <lineage>
        <taxon>Eukaryota</taxon>
        <taxon>Metazoa</taxon>
        <taxon>Ecdysozoa</taxon>
        <taxon>Arthropoda</taxon>
        <taxon>Hexapoda</taxon>
        <taxon>Insecta</taxon>
        <taxon>Pterygota</taxon>
        <taxon>Neoptera</taxon>
        <taxon>Endopterygota</taxon>
        <taxon>Lepidoptera</taxon>
        <taxon>Glossata</taxon>
        <taxon>Ditrysia</taxon>
        <taxon>Noctuoidea</taxon>
        <taxon>Noctuidae</taxon>
        <taxon>Plusiinae</taxon>
        <taxon>Chrysodeixis</taxon>
    </lineage>
</organism>
<gene>
    <name evidence="1" type="ORF">CINC_LOCUS7310</name>
</gene>
<sequence>MTARTKARSSAIVVKERNCLRTSQSVSLASGALSVLVSVRSTSVVRCVAGRGPRDASPALREALHTLRDAWPEPRSLLSRWSALLVDTVKRVARSRAARLSAARRACAQLCQACARRPPPAAPACFPDTYFA</sequence>
<evidence type="ECO:0000313" key="2">
    <source>
        <dbReference type="Proteomes" id="UP001154114"/>
    </source>
</evidence>
<name>A0A9N8KZY0_CHRIL</name>
<reference evidence="1" key="1">
    <citation type="submission" date="2021-12" db="EMBL/GenBank/DDBJ databases">
        <authorList>
            <person name="King R."/>
        </authorList>
    </citation>
    <scope>NUCLEOTIDE SEQUENCE</scope>
</reference>
<evidence type="ECO:0000313" key="1">
    <source>
        <dbReference type="EMBL" id="CAD0205006.1"/>
    </source>
</evidence>
<dbReference type="Proteomes" id="UP001154114">
    <property type="component" value="Chromosome 22"/>
</dbReference>
<proteinExistence type="predicted"/>
<keyword evidence="2" id="KW-1185">Reference proteome</keyword>